<proteinExistence type="predicted"/>
<dbReference type="InterPro" id="IPR011009">
    <property type="entry name" value="Kinase-like_dom_sf"/>
</dbReference>
<reference evidence="3 4" key="1">
    <citation type="journal article" date="2016" name="Mol. Biol. Evol.">
        <title>Comparative Genomics of Early-Diverging Mushroom-Forming Fungi Provides Insights into the Origins of Lignocellulose Decay Capabilities.</title>
        <authorList>
            <person name="Nagy L.G."/>
            <person name="Riley R."/>
            <person name="Tritt A."/>
            <person name="Adam C."/>
            <person name="Daum C."/>
            <person name="Floudas D."/>
            <person name="Sun H."/>
            <person name="Yadav J.S."/>
            <person name="Pangilinan J."/>
            <person name="Larsson K.H."/>
            <person name="Matsuura K."/>
            <person name="Barry K."/>
            <person name="Labutti K."/>
            <person name="Kuo R."/>
            <person name="Ohm R.A."/>
            <person name="Bhattacharya S.S."/>
            <person name="Shirouzu T."/>
            <person name="Yoshinaga Y."/>
            <person name="Martin F.M."/>
            <person name="Grigoriev I.V."/>
            <person name="Hibbett D.S."/>
        </authorList>
    </citation>
    <scope>NUCLEOTIDE SEQUENCE [LARGE SCALE GENOMIC DNA]</scope>
    <source>
        <strain evidence="3 4">HHB12029</strain>
    </source>
</reference>
<dbReference type="InParanoid" id="A0A166BBI5"/>
<dbReference type="InterPro" id="IPR051681">
    <property type="entry name" value="Ser/Thr_Kinases-Pseudokinases"/>
</dbReference>
<dbReference type="GO" id="GO:0005524">
    <property type="term" value="F:ATP binding"/>
    <property type="evidence" value="ECO:0007669"/>
    <property type="project" value="InterPro"/>
</dbReference>
<keyword evidence="3" id="KW-0808">Transferase</keyword>
<evidence type="ECO:0000313" key="4">
    <source>
        <dbReference type="Proteomes" id="UP000077266"/>
    </source>
</evidence>
<dbReference type="PANTHER" id="PTHR44329">
    <property type="entry name" value="SERINE/THREONINE-PROTEIN KINASE TNNI3K-RELATED"/>
    <property type="match status" value="1"/>
</dbReference>
<evidence type="ECO:0000313" key="3">
    <source>
        <dbReference type="EMBL" id="KZV99679.1"/>
    </source>
</evidence>
<feature type="domain" description="Protein kinase" evidence="2">
    <location>
        <begin position="18"/>
        <end position="322"/>
    </location>
</feature>
<dbReference type="SMART" id="SM00220">
    <property type="entry name" value="S_TKc"/>
    <property type="match status" value="1"/>
</dbReference>
<dbReference type="Proteomes" id="UP000077266">
    <property type="component" value="Unassembled WGS sequence"/>
</dbReference>
<name>A0A166BBI5_EXIGL</name>
<dbReference type="EMBL" id="KV425907">
    <property type="protein sequence ID" value="KZV99679.1"/>
    <property type="molecule type" value="Genomic_DNA"/>
</dbReference>
<gene>
    <name evidence="3" type="ORF">EXIGLDRAFT_831240</name>
</gene>
<keyword evidence="4" id="KW-1185">Reference proteome</keyword>
<dbReference type="PROSITE" id="PS50011">
    <property type="entry name" value="PROTEIN_KINASE_DOM"/>
    <property type="match status" value="1"/>
</dbReference>
<dbReference type="STRING" id="1314781.A0A166BBI5"/>
<dbReference type="Pfam" id="PF00069">
    <property type="entry name" value="Pkinase"/>
    <property type="match status" value="1"/>
</dbReference>
<dbReference type="SUPFAM" id="SSF56112">
    <property type="entry name" value="Protein kinase-like (PK-like)"/>
    <property type="match status" value="1"/>
</dbReference>
<dbReference type="InterPro" id="IPR008271">
    <property type="entry name" value="Ser/Thr_kinase_AS"/>
</dbReference>
<dbReference type="Gene3D" id="1.10.510.10">
    <property type="entry name" value="Transferase(Phosphotransferase) domain 1"/>
    <property type="match status" value="1"/>
</dbReference>
<evidence type="ECO:0000259" key="2">
    <source>
        <dbReference type="PROSITE" id="PS50011"/>
    </source>
</evidence>
<dbReference type="InterPro" id="IPR000719">
    <property type="entry name" value="Prot_kinase_dom"/>
</dbReference>
<sequence length="548" mass="61648">MDRSLPVDYQISLPEIDVEHIFPITNGGVSNIYRGLRFRKGVFEKVALKVIFAARLAPIQTIAEGERKSDPGITRNIHLHWKEIKLWAELRHANIHPVYGLYWELADVPAIVSPWSDYGDVMQYLKLMRESEKVDDIMIASIKLDVIEDIAHGVTYLHTHSPPIIHGDLKGANILISNERVARISDFGYSSALKSNLPVNPRQEQAVPKEETREPSLTHSPGPRGTTRWMAPELFMYDDSAPNTVQTDIWSFGCVMLEIWSDMHPFHDIRTERRVMVALSEQEIPAFAGPANAPFERALQKCLAIDPAARKTVHQVQLDLYYVPPRDTLCSGRPSGKYSPGDAESNNTSPIPAGVKLRMEMFNSPAGGNSSPGYIVVVNGSKAVWDEQSGERFHLRFLKKELDNYTSLRHSHILPVIASTSFGVSSVVVAIPCTRGPRAFVRSPFARNSLWYGLPQTDQILQLAQVADALDFIHRTTHCVYGEDLERSIVLDSRTRPQGPQLVLDHLQSRKKYADSDVYSTWGTESWLDTPLTVAQDMFYFGILIVRV</sequence>
<feature type="region of interest" description="Disordered" evidence="1">
    <location>
        <begin position="199"/>
        <end position="224"/>
    </location>
</feature>
<evidence type="ECO:0000256" key="1">
    <source>
        <dbReference type="SAM" id="MobiDB-lite"/>
    </source>
</evidence>
<organism evidence="3 4">
    <name type="scientific">Exidia glandulosa HHB12029</name>
    <dbReference type="NCBI Taxonomy" id="1314781"/>
    <lineage>
        <taxon>Eukaryota</taxon>
        <taxon>Fungi</taxon>
        <taxon>Dikarya</taxon>
        <taxon>Basidiomycota</taxon>
        <taxon>Agaricomycotina</taxon>
        <taxon>Agaricomycetes</taxon>
        <taxon>Auriculariales</taxon>
        <taxon>Exidiaceae</taxon>
        <taxon>Exidia</taxon>
    </lineage>
</organism>
<dbReference type="PROSITE" id="PS00108">
    <property type="entry name" value="PROTEIN_KINASE_ST"/>
    <property type="match status" value="1"/>
</dbReference>
<dbReference type="GO" id="GO:0004674">
    <property type="term" value="F:protein serine/threonine kinase activity"/>
    <property type="evidence" value="ECO:0007669"/>
    <property type="project" value="TreeGrafter"/>
</dbReference>
<dbReference type="OrthoDB" id="4062651at2759"/>
<protein>
    <submittedName>
        <fullName evidence="3">Kinase-like protein</fullName>
    </submittedName>
</protein>
<accession>A0A166BBI5</accession>
<feature type="compositionally biased region" description="Basic and acidic residues" evidence="1">
    <location>
        <begin position="207"/>
        <end position="216"/>
    </location>
</feature>
<keyword evidence="3" id="KW-0418">Kinase</keyword>
<dbReference type="AlphaFoldDB" id="A0A166BBI5"/>